<organism evidence="3 4">
    <name type="scientific">Folsomia candida</name>
    <name type="common">Springtail</name>
    <dbReference type="NCBI Taxonomy" id="158441"/>
    <lineage>
        <taxon>Eukaryota</taxon>
        <taxon>Metazoa</taxon>
        <taxon>Ecdysozoa</taxon>
        <taxon>Arthropoda</taxon>
        <taxon>Hexapoda</taxon>
        <taxon>Collembola</taxon>
        <taxon>Entomobryomorpha</taxon>
        <taxon>Isotomoidea</taxon>
        <taxon>Isotomidae</taxon>
        <taxon>Proisotominae</taxon>
        <taxon>Folsomia</taxon>
    </lineage>
</organism>
<feature type="compositionally biased region" description="Basic and acidic residues" evidence="1">
    <location>
        <begin position="931"/>
        <end position="940"/>
    </location>
</feature>
<evidence type="ECO:0000256" key="1">
    <source>
        <dbReference type="SAM" id="MobiDB-lite"/>
    </source>
</evidence>
<feature type="compositionally biased region" description="Low complexity" evidence="1">
    <location>
        <begin position="551"/>
        <end position="565"/>
    </location>
</feature>
<feature type="signal peptide" evidence="2">
    <location>
        <begin position="1"/>
        <end position="23"/>
    </location>
</feature>
<feature type="compositionally biased region" description="Polar residues" evidence="1">
    <location>
        <begin position="425"/>
        <end position="439"/>
    </location>
</feature>
<feature type="compositionally biased region" description="Basic and acidic residues" evidence="1">
    <location>
        <begin position="874"/>
        <end position="885"/>
    </location>
</feature>
<feature type="compositionally biased region" description="Low complexity" evidence="1">
    <location>
        <begin position="440"/>
        <end position="455"/>
    </location>
</feature>
<feature type="region of interest" description="Disordered" evidence="1">
    <location>
        <begin position="698"/>
        <end position="734"/>
    </location>
</feature>
<proteinExistence type="predicted"/>
<feature type="compositionally biased region" description="Low complexity" evidence="1">
    <location>
        <begin position="1093"/>
        <end position="1103"/>
    </location>
</feature>
<feature type="compositionally biased region" description="Polar residues" evidence="1">
    <location>
        <begin position="467"/>
        <end position="482"/>
    </location>
</feature>
<feature type="compositionally biased region" description="Basic and acidic residues" evidence="1">
    <location>
        <begin position="594"/>
        <end position="605"/>
    </location>
</feature>
<feature type="compositionally biased region" description="Polar residues" evidence="1">
    <location>
        <begin position="960"/>
        <end position="976"/>
    </location>
</feature>
<feature type="compositionally biased region" description="Polar residues" evidence="1">
    <location>
        <begin position="830"/>
        <end position="839"/>
    </location>
</feature>
<feature type="region of interest" description="Disordered" evidence="1">
    <location>
        <begin position="812"/>
        <end position="846"/>
    </location>
</feature>
<feature type="region of interest" description="Disordered" evidence="1">
    <location>
        <begin position="755"/>
        <end position="793"/>
    </location>
</feature>
<keyword evidence="2" id="KW-0732">Signal</keyword>
<feature type="compositionally biased region" description="Basic and acidic residues" evidence="1">
    <location>
        <begin position="818"/>
        <end position="829"/>
    </location>
</feature>
<feature type="chain" id="PRO_5012511080" evidence="2">
    <location>
        <begin position="24"/>
        <end position="1155"/>
    </location>
</feature>
<feature type="compositionally biased region" description="Basic and acidic residues" evidence="1">
    <location>
        <begin position="483"/>
        <end position="492"/>
    </location>
</feature>
<feature type="compositionally biased region" description="Low complexity" evidence="1">
    <location>
        <begin position="606"/>
        <end position="621"/>
    </location>
</feature>
<evidence type="ECO:0000256" key="2">
    <source>
        <dbReference type="SAM" id="SignalP"/>
    </source>
</evidence>
<feature type="region of interest" description="Disordered" evidence="1">
    <location>
        <begin position="538"/>
        <end position="681"/>
    </location>
</feature>
<feature type="region of interest" description="Disordered" evidence="1">
    <location>
        <begin position="425"/>
        <end position="503"/>
    </location>
</feature>
<evidence type="ECO:0000313" key="4">
    <source>
        <dbReference type="Proteomes" id="UP000198287"/>
    </source>
</evidence>
<feature type="compositionally biased region" description="Basic and acidic residues" evidence="1">
    <location>
        <begin position="977"/>
        <end position="986"/>
    </location>
</feature>
<feature type="compositionally biased region" description="Polar residues" evidence="1">
    <location>
        <begin position="493"/>
        <end position="503"/>
    </location>
</feature>
<feature type="compositionally biased region" description="Basic and acidic residues" evidence="1">
    <location>
        <begin position="650"/>
        <end position="661"/>
    </location>
</feature>
<dbReference type="AlphaFoldDB" id="A0A226DXX6"/>
<name>A0A226DXX6_FOLCA</name>
<evidence type="ECO:0000313" key="3">
    <source>
        <dbReference type="EMBL" id="OXA50079.1"/>
    </source>
</evidence>
<feature type="compositionally biased region" description="Low complexity" evidence="1">
    <location>
        <begin position="718"/>
        <end position="733"/>
    </location>
</feature>
<feature type="compositionally biased region" description="Low complexity" evidence="1">
    <location>
        <begin position="1016"/>
        <end position="1032"/>
    </location>
</feature>
<feature type="compositionally biased region" description="Gly residues" evidence="1">
    <location>
        <begin position="456"/>
        <end position="466"/>
    </location>
</feature>
<comment type="caution">
    <text evidence="3">The sequence shown here is derived from an EMBL/GenBank/DDBJ whole genome shotgun (WGS) entry which is preliminary data.</text>
</comment>
<gene>
    <name evidence="3" type="ORF">Fcan01_14917</name>
</gene>
<sequence>MRKLSSFLIGCFLVSSSILCLEAVGVPVEPAPAWYTYPRIKRVPWGKNMERIMYQQPGLFQPAMDMTKRDVSPSVESTPDPGIGTVAETVGSKDHQPPCNCARCAGRLQKRFVKVPANKPRFLFGGAYPYGDYYEDYYDDYYDGYPYGGYNGGYFGGGGFGGGQWGYPYAGMGYGGHCQFIFCPESEFHFISTLLAFAVIIFGFHTIFKMVGKQGKVLGLCVLLVISSVQGRTVVNPNARGGGADPRDLWGLVNVWEGDDTGNVPPELCNQLKGHHYPPTNILQPNQWGGYPGNSLPYRPPRPDTPGGGGYTEGIHSSNEFGGFAPVSAPYIPRPAVDPGYVPRPAVDQPYVPRPAVDPGYVPRPAVDQPYVPRPAVDQPYVPRPAVDPGYVQRPSVESGYVQRPAIVPGVPSYLATGGSSAYNQAQNSAEHTAFEQNKQSSSQSSGSSNNYYGAANGGMQHGFGGNNQFVSAQGNQFQTSDSSKESNKFESQKQSNSASSGQTGAYYGATGVNNVPYRPYGQSQVVAAEGSQFQMSNSNKESIKAESQKESSSASSGQTGAYYGAAGGYNPYRPSGASQVVAAEGSQFQTSDSSKESTKFESDKQSSSASSGQTGAYYGATGVNAVPNRPYGASQVVAAEGSQFQTSDSSKESIKSESNKESSSASSGQTGAYYGATGVNAAPYRPYGASQVVAAEGAQFQTSDSSKESTKFESDKQSSSASSGQTGAYYGATGVNAGSYPTYEASQVVAAEGAQFQTSNSNKESIKSESSKESASASSGQTGAYYGATGVNSAPYRPYGASQVVAAEGAQFQTSDSNKESTKFESNKESASASSGQTGAYYGATGVNAAPYRPYGASQVVAAEGAQFQTSDSSKESIKSESNKESASASSGQTGSYYGATGGSVPYAGSQIVAAEGAQFQNSASSAESTKLEQSKEHASSSSGSQGQFVSAETRPSYFPQQVSAGQASQFQTSDSSKESSKFEQNKASSSSSSGSEGAYVAGVNGGYGNSGFVSAGQGSQFQNSASSSESIKSESSAEHSTSASGSNSQFVAAADGGGSFNPYVAGAASSGTNFETSSVDKELTKFDAEKSSSSSSQGSSQAYVGLDRPESAPLVAAGSNNAPVFVSAPHPEILRYDCTACRNNVAPAPRWRN</sequence>
<reference evidence="3 4" key="1">
    <citation type="submission" date="2015-12" db="EMBL/GenBank/DDBJ databases">
        <title>The genome of Folsomia candida.</title>
        <authorList>
            <person name="Faddeeva A."/>
            <person name="Derks M.F."/>
            <person name="Anvar Y."/>
            <person name="Smit S."/>
            <person name="Van Straalen N."/>
            <person name="Roelofs D."/>
        </authorList>
    </citation>
    <scope>NUCLEOTIDE SEQUENCE [LARGE SCALE GENOMIC DNA]</scope>
    <source>
        <strain evidence="3 4">VU population</strain>
        <tissue evidence="3">Whole body</tissue>
    </source>
</reference>
<keyword evidence="4" id="KW-1185">Reference proteome</keyword>
<dbReference type="OrthoDB" id="7485528at2759"/>
<accession>A0A226DXX6</accession>
<protein>
    <submittedName>
        <fullName evidence="3">Serum response factor-binding protein 1</fullName>
    </submittedName>
</protein>
<dbReference type="Proteomes" id="UP000198287">
    <property type="component" value="Unassembled WGS sequence"/>
</dbReference>
<feature type="compositionally biased region" description="Polar residues" evidence="1">
    <location>
        <begin position="920"/>
        <end position="930"/>
    </location>
</feature>
<feature type="region of interest" description="Disordered" evidence="1">
    <location>
        <begin position="867"/>
        <end position="902"/>
    </location>
</feature>
<dbReference type="EMBL" id="LNIX01000009">
    <property type="protein sequence ID" value="OXA50079.1"/>
    <property type="molecule type" value="Genomic_DNA"/>
</dbReference>
<feature type="region of interest" description="Disordered" evidence="1">
    <location>
        <begin position="1087"/>
        <end position="1108"/>
    </location>
</feature>
<feature type="compositionally biased region" description="Low complexity" evidence="1">
    <location>
        <begin position="1040"/>
        <end position="1050"/>
    </location>
</feature>
<feature type="compositionally biased region" description="Low complexity" evidence="1">
    <location>
        <begin position="990"/>
        <end position="1004"/>
    </location>
</feature>
<feature type="compositionally biased region" description="Basic and acidic residues" evidence="1">
    <location>
        <begin position="706"/>
        <end position="717"/>
    </location>
</feature>
<feature type="region of interest" description="Disordered" evidence="1">
    <location>
        <begin position="353"/>
        <end position="389"/>
    </location>
</feature>
<feature type="region of interest" description="Disordered" evidence="1">
    <location>
        <begin position="920"/>
        <end position="1053"/>
    </location>
</feature>